<dbReference type="AlphaFoldDB" id="A0A540V599"/>
<dbReference type="PANTHER" id="PTHR10587:SF133">
    <property type="entry name" value="CHITIN DEACETYLASE 1-RELATED"/>
    <property type="match status" value="1"/>
</dbReference>
<keyword evidence="1" id="KW-0479">Metal-binding</keyword>
<reference evidence="5 6" key="1">
    <citation type="submission" date="2019-06" db="EMBL/GenBank/DDBJ databases">
        <title>Genome sequence of Ureibacillus terrenus.</title>
        <authorList>
            <person name="Maclea K.S."/>
            <person name="Simoes M."/>
        </authorList>
    </citation>
    <scope>NUCLEOTIDE SEQUENCE [LARGE SCALE GENOMIC DNA]</scope>
    <source>
        <strain evidence="5 6">ATCC BAA-384</strain>
    </source>
</reference>
<gene>
    <name evidence="5" type="ORF">FKZ59_02275</name>
</gene>
<dbReference type="InterPro" id="IPR050248">
    <property type="entry name" value="Polysacc_deacetylase_ArnD"/>
</dbReference>
<keyword evidence="3" id="KW-0472">Membrane</keyword>
<dbReference type="GO" id="GO:0046872">
    <property type="term" value="F:metal ion binding"/>
    <property type="evidence" value="ECO:0007669"/>
    <property type="project" value="UniProtKB-KW"/>
</dbReference>
<dbReference type="EMBL" id="VIGD01000002">
    <property type="protein sequence ID" value="TQE91940.1"/>
    <property type="molecule type" value="Genomic_DNA"/>
</dbReference>
<keyword evidence="6" id="KW-1185">Reference proteome</keyword>
<sequence>MKRRRKSKRGAWIDSLLIGSIITLTTMIIITTFMTGHFKFQQPTVSATTKYPVETSSLIEERSTAFADIPLISETSANKLISYSLEYPKTPFNQVNGIINQYIEQVKNDYINTLVEMHKAGNNHASGDLNISTDIYDWNRQYYSIVLKKRLSLDQDSSHESFKTIVFHKDTGDIVESGALLNQNTEYFHLLANYLRSELKKTYGKDLLEEKLDDALSDWDDLNRFAIMNDSIAFYFNQGEVAQELAGSAVINIPTSFLNPILATDFQNGEASKVTILTPKKKVALTFDDGPHPQVTKQILDILEKHNAKATFFMLGKQVEKNRDIALEVLNRGHEIGNHSYNHPVLTKQTTSQTAWQIDHTSKVIHDVTGEYPTVFRPPYGATNRMVESVVEIPVVLWTIDTYDWKYRDPNKLLPFVQAKLHDGAIILMHDIHQSTADGLESVLTYLEQEGYECVTVSEILAKNNR</sequence>
<evidence type="ECO:0000256" key="1">
    <source>
        <dbReference type="ARBA" id="ARBA00022723"/>
    </source>
</evidence>
<evidence type="ECO:0000256" key="3">
    <source>
        <dbReference type="SAM" id="Phobius"/>
    </source>
</evidence>
<dbReference type="PANTHER" id="PTHR10587">
    <property type="entry name" value="GLYCOSYL TRANSFERASE-RELATED"/>
    <property type="match status" value="1"/>
</dbReference>
<dbReference type="Gene3D" id="3.20.20.370">
    <property type="entry name" value="Glycoside hydrolase/deacetylase"/>
    <property type="match status" value="1"/>
</dbReference>
<dbReference type="SUPFAM" id="SSF88713">
    <property type="entry name" value="Glycoside hydrolase/deacetylase"/>
    <property type="match status" value="1"/>
</dbReference>
<comment type="caution">
    <text evidence="5">The sequence shown here is derived from an EMBL/GenBank/DDBJ whole genome shotgun (WGS) entry which is preliminary data.</text>
</comment>
<name>A0A540V599_9BACL</name>
<dbReference type="GO" id="GO:0016810">
    <property type="term" value="F:hydrolase activity, acting on carbon-nitrogen (but not peptide) bonds"/>
    <property type="evidence" value="ECO:0007669"/>
    <property type="project" value="InterPro"/>
</dbReference>
<dbReference type="OrthoDB" id="9812065at2"/>
<dbReference type="Pfam" id="PF01522">
    <property type="entry name" value="Polysacc_deac_1"/>
    <property type="match status" value="1"/>
</dbReference>
<evidence type="ECO:0000259" key="4">
    <source>
        <dbReference type="PROSITE" id="PS51677"/>
    </source>
</evidence>
<dbReference type="InterPro" id="IPR002509">
    <property type="entry name" value="NODB_dom"/>
</dbReference>
<keyword evidence="3" id="KW-0812">Transmembrane</keyword>
<accession>A0A540V599</accession>
<keyword evidence="3" id="KW-1133">Transmembrane helix</keyword>
<dbReference type="CDD" id="cd10954">
    <property type="entry name" value="CE4_CtAXE_like"/>
    <property type="match status" value="1"/>
</dbReference>
<dbReference type="InterPro" id="IPR011330">
    <property type="entry name" value="Glyco_hydro/deAcase_b/a-brl"/>
</dbReference>
<dbReference type="Pfam" id="PF11738">
    <property type="entry name" value="DUF3298"/>
    <property type="match status" value="1"/>
</dbReference>
<dbReference type="InterPro" id="IPR021729">
    <property type="entry name" value="DUF3298"/>
</dbReference>
<dbReference type="Gene3D" id="3.90.640.20">
    <property type="entry name" value="Heat-shock cognate protein, ATPase"/>
    <property type="match status" value="1"/>
</dbReference>
<evidence type="ECO:0000313" key="6">
    <source>
        <dbReference type="Proteomes" id="UP000315753"/>
    </source>
</evidence>
<protein>
    <submittedName>
        <fullName evidence="5">Polysaccharide deacetylase family protein</fullName>
    </submittedName>
</protein>
<feature type="domain" description="NodB homology" evidence="4">
    <location>
        <begin position="281"/>
        <end position="455"/>
    </location>
</feature>
<organism evidence="5 6">
    <name type="scientific">Ureibacillus terrenus</name>
    <dbReference type="NCBI Taxonomy" id="118246"/>
    <lineage>
        <taxon>Bacteria</taxon>
        <taxon>Bacillati</taxon>
        <taxon>Bacillota</taxon>
        <taxon>Bacilli</taxon>
        <taxon>Bacillales</taxon>
        <taxon>Caryophanaceae</taxon>
        <taxon>Ureibacillus</taxon>
    </lineage>
</organism>
<dbReference type="PROSITE" id="PS51677">
    <property type="entry name" value="NODB"/>
    <property type="match status" value="1"/>
</dbReference>
<dbReference type="GO" id="GO:0005975">
    <property type="term" value="P:carbohydrate metabolic process"/>
    <property type="evidence" value="ECO:0007669"/>
    <property type="project" value="InterPro"/>
</dbReference>
<dbReference type="RefSeq" id="WP_141601114.1">
    <property type="nucleotide sequence ID" value="NZ_JARMSB010000008.1"/>
</dbReference>
<dbReference type="GO" id="GO:0016020">
    <property type="term" value="C:membrane"/>
    <property type="evidence" value="ECO:0007669"/>
    <property type="project" value="TreeGrafter"/>
</dbReference>
<evidence type="ECO:0000256" key="2">
    <source>
        <dbReference type="ARBA" id="ARBA00022801"/>
    </source>
</evidence>
<dbReference type="InterPro" id="IPR037126">
    <property type="entry name" value="PdaC/RsiV-like_sf"/>
</dbReference>
<dbReference type="Proteomes" id="UP000315753">
    <property type="component" value="Unassembled WGS sequence"/>
</dbReference>
<proteinExistence type="predicted"/>
<keyword evidence="2" id="KW-0378">Hydrolase</keyword>
<feature type="transmembrane region" description="Helical" evidence="3">
    <location>
        <begin position="12"/>
        <end position="34"/>
    </location>
</feature>
<evidence type="ECO:0000313" key="5">
    <source>
        <dbReference type="EMBL" id="TQE91940.1"/>
    </source>
</evidence>